<dbReference type="Pfam" id="PF01411">
    <property type="entry name" value="tRNA-synt_2c"/>
    <property type="match status" value="1"/>
</dbReference>
<sequence>PFYAEGGGQLADTGRIRLDTGAVIEVRDVQKPVPGVHVHKGVVQVGEVTVGAPVFASIDATRRRAIARAHSATHLTHQALRDALGPTAAQAGSENSPGRFRFDFGSPAAVPGTVLTDVEQRINEVLSRELDVQAEVMSIDEAKKQGA</sequence>
<dbReference type="SUPFAM" id="SSF55186">
    <property type="entry name" value="ThrRS/AlaRS common domain"/>
    <property type="match status" value="1"/>
</dbReference>
<feature type="domain" description="Alanyl-transfer RNA synthetases family profile" evidence="9">
    <location>
        <begin position="1"/>
        <end position="147"/>
    </location>
</feature>
<feature type="non-terminal residue" evidence="10">
    <location>
        <position position="147"/>
    </location>
</feature>
<evidence type="ECO:0000256" key="5">
    <source>
        <dbReference type="ARBA" id="ARBA00022840"/>
    </source>
</evidence>
<name>A0A6G3XK67_9ACTN</name>
<keyword evidence="8" id="KW-0030">Aminoacyl-tRNA synthetase</keyword>
<feature type="non-terminal residue" evidence="10">
    <location>
        <position position="1"/>
    </location>
</feature>
<evidence type="ECO:0000256" key="1">
    <source>
        <dbReference type="ARBA" id="ARBA00008226"/>
    </source>
</evidence>
<gene>
    <name evidence="10" type="ORF">G3M58_67890</name>
</gene>
<dbReference type="InterPro" id="IPR018163">
    <property type="entry name" value="Thr/Ala-tRNA-synth_IIc_edit"/>
</dbReference>
<dbReference type="GO" id="GO:0004813">
    <property type="term" value="F:alanine-tRNA ligase activity"/>
    <property type="evidence" value="ECO:0007669"/>
    <property type="project" value="InterPro"/>
</dbReference>
<comment type="caution">
    <text evidence="10">The sequence shown here is derived from an EMBL/GenBank/DDBJ whole genome shotgun (WGS) entry which is preliminary data.</text>
</comment>
<keyword evidence="6" id="KW-0694">RNA-binding</keyword>
<dbReference type="PANTHER" id="PTHR11777">
    <property type="entry name" value="ALANYL-TRNA SYNTHETASE"/>
    <property type="match status" value="1"/>
</dbReference>
<dbReference type="GO" id="GO:0006419">
    <property type="term" value="P:alanyl-tRNA aminoacylation"/>
    <property type="evidence" value="ECO:0007669"/>
    <property type="project" value="InterPro"/>
</dbReference>
<evidence type="ECO:0000256" key="4">
    <source>
        <dbReference type="ARBA" id="ARBA00022741"/>
    </source>
</evidence>
<dbReference type="InterPro" id="IPR018165">
    <property type="entry name" value="Ala-tRNA-synth_IIc_core"/>
</dbReference>
<evidence type="ECO:0000259" key="9">
    <source>
        <dbReference type="PROSITE" id="PS50860"/>
    </source>
</evidence>
<evidence type="ECO:0000313" key="10">
    <source>
        <dbReference type="EMBL" id="NEE18077.1"/>
    </source>
</evidence>
<keyword evidence="7" id="KW-0648">Protein biosynthesis</keyword>
<reference evidence="10" key="1">
    <citation type="submission" date="2020-01" db="EMBL/GenBank/DDBJ databases">
        <title>Insect and environment-associated Actinomycetes.</title>
        <authorList>
            <person name="Currrie C."/>
            <person name="Chevrette M."/>
            <person name="Carlson C."/>
            <person name="Stubbendieck R."/>
            <person name="Wendt-Pienkowski E."/>
        </authorList>
    </citation>
    <scope>NUCLEOTIDE SEQUENCE</scope>
    <source>
        <strain evidence="10">SID7499</strain>
    </source>
</reference>
<proteinExistence type="inferred from homology"/>
<dbReference type="GO" id="GO:0005524">
    <property type="term" value="F:ATP binding"/>
    <property type="evidence" value="ECO:0007669"/>
    <property type="project" value="UniProtKB-KW"/>
</dbReference>
<evidence type="ECO:0000256" key="2">
    <source>
        <dbReference type="ARBA" id="ARBA00022555"/>
    </source>
</evidence>
<accession>A0A6G3XK67</accession>
<keyword evidence="2" id="KW-0820">tRNA-binding</keyword>
<dbReference type="Gene3D" id="2.40.30.130">
    <property type="match status" value="1"/>
</dbReference>
<dbReference type="SUPFAM" id="SSF50447">
    <property type="entry name" value="Translation proteins"/>
    <property type="match status" value="1"/>
</dbReference>
<evidence type="ECO:0000256" key="8">
    <source>
        <dbReference type="ARBA" id="ARBA00023146"/>
    </source>
</evidence>
<evidence type="ECO:0000256" key="6">
    <source>
        <dbReference type="ARBA" id="ARBA00022884"/>
    </source>
</evidence>
<evidence type="ECO:0000256" key="3">
    <source>
        <dbReference type="ARBA" id="ARBA00022598"/>
    </source>
</evidence>
<dbReference type="InterPro" id="IPR050058">
    <property type="entry name" value="Ala-tRNA_ligase"/>
</dbReference>
<dbReference type="GO" id="GO:0002161">
    <property type="term" value="F:aminoacyl-tRNA deacylase activity"/>
    <property type="evidence" value="ECO:0007669"/>
    <property type="project" value="TreeGrafter"/>
</dbReference>
<dbReference type="InterPro" id="IPR009000">
    <property type="entry name" value="Transl_B-barrel_sf"/>
</dbReference>
<keyword evidence="3 10" id="KW-0436">Ligase</keyword>
<dbReference type="PROSITE" id="PS50860">
    <property type="entry name" value="AA_TRNA_LIGASE_II_ALA"/>
    <property type="match status" value="1"/>
</dbReference>
<dbReference type="Gene3D" id="3.30.980.10">
    <property type="entry name" value="Threonyl-trna Synthetase, Chain A, domain 2"/>
    <property type="match status" value="1"/>
</dbReference>
<evidence type="ECO:0000256" key="7">
    <source>
        <dbReference type="ARBA" id="ARBA00022917"/>
    </source>
</evidence>
<keyword evidence="5" id="KW-0067">ATP-binding</keyword>
<comment type="similarity">
    <text evidence="1">Belongs to the class-II aminoacyl-tRNA synthetase family.</text>
</comment>
<dbReference type="EMBL" id="JAAGMN010007113">
    <property type="protein sequence ID" value="NEE18077.1"/>
    <property type="molecule type" value="Genomic_DNA"/>
</dbReference>
<dbReference type="InterPro" id="IPR018164">
    <property type="entry name" value="Ala-tRNA-synth_IIc_N"/>
</dbReference>
<dbReference type="PANTHER" id="PTHR11777:SF9">
    <property type="entry name" value="ALANINE--TRNA LIGASE, CYTOPLASMIC"/>
    <property type="match status" value="1"/>
</dbReference>
<organism evidence="10">
    <name type="scientific">Streptomyces sp. SID7499</name>
    <dbReference type="NCBI Taxonomy" id="2706086"/>
    <lineage>
        <taxon>Bacteria</taxon>
        <taxon>Bacillati</taxon>
        <taxon>Actinomycetota</taxon>
        <taxon>Actinomycetes</taxon>
        <taxon>Kitasatosporales</taxon>
        <taxon>Streptomycetaceae</taxon>
        <taxon>Streptomyces</taxon>
    </lineage>
</organism>
<dbReference type="GO" id="GO:0005829">
    <property type="term" value="C:cytosol"/>
    <property type="evidence" value="ECO:0007669"/>
    <property type="project" value="TreeGrafter"/>
</dbReference>
<protein>
    <submittedName>
        <fullName evidence="10">Alanine--tRNA ligase</fullName>
    </submittedName>
</protein>
<keyword evidence="4" id="KW-0547">Nucleotide-binding</keyword>
<dbReference type="AlphaFoldDB" id="A0A6G3XK67"/>
<dbReference type="GO" id="GO:0000049">
    <property type="term" value="F:tRNA binding"/>
    <property type="evidence" value="ECO:0007669"/>
    <property type="project" value="UniProtKB-KW"/>
</dbReference>